<organism evidence="2 3">
    <name type="scientific">Ditylenchus dipsaci</name>
    <dbReference type="NCBI Taxonomy" id="166011"/>
    <lineage>
        <taxon>Eukaryota</taxon>
        <taxon>Metazoa</taxon>
        <taxon>Ecdysozoa</taxon>
        <taxon>Nematoda</taxon>
        <taxon>Chromadorea</taxon>
        <taxon>Rhabditida</taxon>
        <taxon>Tylenchina</taxon>
        <taxon>Tylenchomorpha</taxon>
        <taxon>Sphaerularioidea</taxon>
        <taxon>Anguinidae</taxon>
        <taxon>Anguininae</taxon>
        <taxon>Ditylenchus</taxon>
    </lineage>
</organism>
<accession>A0A915DWW2</accession>
<dbReference type="GO" id="GO:0005524">
    <property type="term" value="F:ATP binding"/>
    <property type="evidence" value="ECO:0007669"/>
    <property type="project" value="InterPro"/>
</dbReference>
<evidence type="ECO:0000313" key="2">
    <source>
        <dbReference type="Proteomes" id="UP000887574"/>
    </source>
</evidence>
<dbReference type="InterPro" id="IPR027417">
    <property type="entry name" value="P-loop_NTPase"/>
</dbReference>
<dbReference type="Pfam" id="PF00004">
    <property type="entry name" value="AAA"/>
    <property type="match status" value="1"/>
</dbReference>
<feature type="domain" description="ATPase AAA-type core" evidence="1">
    <location>
        <begin position="49"/>
        <end position="97"/>
    </location>
</feature>
<keyword evidence="2" id="KW-1185">Reference proteome</keyword>
<proteinExistence type="predicted"/>
<reference evidence="3" key="1">
    <citation type="submission" date="2022-11" db="UniProtKB">
        <authorList>
            <consortium name="WormBaseParasite"/>
        </authorList>
    </citation>
    <scope>IDENTIFICATION</scope>
</reference>
<dbReference type="Proteomes" id="UP000887574">
    <property type="component" value="Unplaced"/>
</dbReference>
<dbReference type="WBParaSite" id="jg24042">
    <property type="protein sequence ID" value="jg24042"/>
    <property type="gene ID" value="jg24042"/>
</dbReference>
<dbReference type="InterPro" id="IPR003959">
    <property type="entry name" value="ATPase_AAA_core"/>
</dbReference>
<evidence type="ECO:0000313" key="3">
    <source>
        <dbReference type="WBParaSite" id="jg24042"/>
    </source>
</evidence>
<dbReference type="GO" id="GO:0016887">
    <property type="term" value="F:ATP hydrolysis activity"/>
    <property type="evidence" value="ECO:0007669"/>
    <property type="project" value="InterPro"/>
</dbReference>
<protein>
    <submittedName>
        <fullName evidence="3">ATPase AAA-type core domain-containing protein</fullName>
    </submittedName>
</protein>
<sequence length="97" mass="11043">MAFNVENKYVFSKSTVLGACDNQFKIAEELTVHIRFPDSERKFFPKGFLVHGPGGTGKSTFVKELARKCNMSIISVCAADLMFMKRSEMENKCKDYF</sequence>
<dbReference type="AlphaFoldDB" id="A0A915DWW2"/>
<evidence type="ECO:0000259" key="1">
    <source>
        <dbReference type="Pfam" id="PF00004"/>
    </source>
</evidence>
<name>A0A915DWW2_9BILA</name>
<dbReference type="Gene3D" id="3.40.50.300">
    <property type="entry name" value="P-loop containing nucleotide triphosphate hydrolases"/>
    <property type="match status" value="1"/>
</dbReference>
<dbReference type="SUPFAM" id="SSF52540">
    <property type="entry name" value="P-loop containing nucleoside triphosphate hydrolases"/>
    <property type="match status" value="1"/>
</dbReference>